<dbReference type="PANTHER" id="PTHR13037">
    <property type="entry name" value="FORMIN"/>
    <property type="match status" value="1"/>
</dbReference>
<evidence type="ECO:0000256" key="2">
    <source>
        <dbReference type="SAM" id="MobiDB-lite"/>
    </source>
</evidence>
<dbReference type="Proteomes" id="UP001525890">
    <property type="component" value="Unassembled WGS sequence"/>
</dbReference>
<feature type="compositionally biased region" description="Low complexity" evidence="2">
    <location>
        <begin position="668"/>
        <end position="678"/>
    </location>
</feature>
<sequence length="1108" mass="122160">MVNTQELVQTNSGTTLTQWAAQALEVTEENIHLRFRGNTLHILWESENCPSMAIAVAKLTDALKKQGIESLLPPEHPPLDEIFLYGRTLGTKRPDWSVRIESSQANSSTPEDSPSSENGPSSAEPKPTPPPPPTPPTPPTENLPFSITDARMMLKVQSRASLGNPEAEALLAKGMARYLTETLSLYSISVKVLIRPLKRTDRTWGDRPYPPRRLWIFCQSPDSPDATSLALPIADRLRELQLTGCTDAAILGRTTPDGKPELLLRVDLTPTKERLKSWARWGDIPAITRLLNLAVASKGLEVGVVQKDATLHLFCGNSTPDSDPSATDSPLAAADKSLCIEAIAPILKSLSPQGLHAVTLYGCRYGRQLDTPSNAPPLWVDWLDLPAARDPLLALSPRELATQGNLDALQFLLDRLVNPELDAKLNGSGLSVFLRQDPDLLHIMVEGSTCPDQDTLAPLILEFLQELHLNGVEELRLYGRRGGDKHPSWRYHTAIFAPSSPLPPELEPTLATLEDPTPEPPEAPAPELAEDSPEPAIAFTHGEPDAREDLPEAVESMFASDPPEELQACLTKQVIPLAPRERPSPGWVTRLLLLTGLFIPAKTFRRAPASSSKVAFIWGFLGLLAMLHTDWLLGGAAWFTLPSSPALETATLSGEPQADPRTLPLPSPEEQLSLGELSRNPSANDDDPIFNGSSFTEFQEEPAIAVNPETVPTFDYPTFNSQQLDEQLRLYLQYLATSGPPDVLIIGSSRALRGVAPMTIEESLSARYPGLKVFNFGINGATAQVADFVVRELIPQEQLPKLILWADGARALNSGRSDRTFEAISRSPGYRHLLLGNRPRVPEIAKGDDDSQSLSSLSENLVQRARTGLNVKASYETLDLWINEKLASLSANYEHRDRLQGFLRSQLLLPLADVARNFIPEPSRPSTEAIAETTTDPTFDSVQESIIALSEESAALSNSDTLQPATLSNGFLPLSVRFNPMTYYEKHARVSGDYDADYESFQLAGIQTAAVTNLLAFTREHQIPLVFINMPLTQEYLDPVRLEYEREFQTYMLSLSLEKEGLSFRDLSQLWPTEIDRFSDPSHLNRYGAHEVSNRLSQDPMIPWPQTQ</sequence>
<evidence type="ECO:0000313" key="3">
    <source>
        <dbReference type="EMBL" id="MCT7968687.1"/>
    </source>
</evidence>
<dbReference type="SUPFAM" id="SSF52266">
    <property type="entry name" value="SGNH hydrolase"/>
    <property type="match status" value="1"/>
</dbReference>
<evidence type="ECO:0008006" key="5">
    <source>
        <dbReference type="Google" id="ProtNLM"/>
    </source>
</evidence>
<comment type="caution">
    <text evidence="3">The sequence shown here is derived from an EMBL/GenBank/DDBJ whole genome shotgun (WGS) entry which is preliminary data.</text>
</comment>
<feature type="region of interest" description="Disordered" evidence="2">
    <location>
        <begin position="500"/>
        <end position="542"/>
    </location>
</feature>
<gene>
    <name evidence="3" type="ORF">NG799_20480</name>
</gene>
<dbReference type="EMBL" id="JAMXFF010000035">
    <property type="protein sequence ID" value="MCT7968687.1"/>
    <property type="molecule type" value="Genomic_DNA"/>
</dbReference>
<keyword evidence="4" id="KW-1185">Reference proteome</keyword>
<name>A0ABT2MVY7_9CYAN</name>
<dbReference type="PANTHER" id="PTHR13037:SF24">
    <property type="entry name" value="POLYCOMB PROTEIN PCL-RELATED"/>
    <property type="match status" value="1"/>
</dbReference>
<proteinExistence type="predicted"/>
<evidence type="ECO:0000313" key="4">
    <source>
        <dbReference type="Proteomes" id="UP001525890"/>
    </source>
</evidence>
<dbReference type="RefSeq" id="WP_368008194.1">
    <property type="nucleotide sequence ID" value="NZ_JAMXFF010000035.1"/>
</dbReference>
<feature type="region of interest" description="Disordered" evidence="2">
    <location>
        <begin position="650"/>
        <end position="686"/>
    </location>
</feature>
<feature type="compositionally biased region" description="Polar residues" evidence="2">
    <location>
        <begin position="101"/>
        <end position="121"/>
    </location>
</feature>
<keyword evidence="1" id="KW-0945">Host-virus interaction</keyword>
<feature type="region of interest" description="Disordered" evidence="2">
    <location>
        <begin position="101"/>
        <end position="144"/>
    </location>
</feature>
<protein>
    <recommendedName>
        <fullName evidence="5">DUF1574 domain-containing protein</fullName>
    </recommendedName>
</protein>
<organism evidence="3 4">
    <name type="scientific">Laspinema palackyanum D2a</name>
    <dbReference type="NCBI Taxonomy" id="2953684"/>
    <lineage>
        <taxon>Bacteria</taxon>
        <taxon>Bacillati</taxon>
        <taxon>Cyanobacteriota</taxon>
        <taxon>Cyanophyceae</taxon>
        <taxon>Oscillatoriophycideae</taxon>
        <taxon>Oscillatoriales</taxon>
        <taxon>Laspinemataceae</taxon>
        <taxon>Laspinema</taxon>
        <taxon>Laspinema palackyanum</taxon>
    </lineage>
</organism>
<feature type="compositionally biased region" description="Pro residues" evidence="2">
    <location>
        <begin position="126"/>
        <end position="141"/>
    </location>
</feature>
<reference evidence="3 4" key="1">
    <citation type="journal article" date="2022" name="Front. Microbiol.">
        <title>High genomic differentiation and limited gene flow indicate recent cryptic speciation within the genus Laspinema (cyanobacteria).</title>
        <authorList>
            <person name="Stanojkovic A."/>
            <person name="Skoupy S."/>
            <person name="Skaloud P."/>
            <person name="Dvorak P."/>
        </authorList>
    </citation>
    <scope>NUCLEOTIDE SEQUENCE [LARGE SCALE GENOMIC DNA]</scope>
    <source>
        <strain evidence="3 4">D2a</strain>
    </source>
</reference>
<evidence type="ECO:0000256" key="1">
    <source>
        <dbReference type="ARBA" id="ARBA00022581"/>
    </source>
</evidence>
<accession>A0ABT2MVY7</accession>